<evidence type="ECO:0000313" key="4">
    <source>
        <dbReference type="Proteomes" id="UP000472335"/>
    </source>
</evidence>
<dbReference type="EMBL" id="JAAKZY010000035">
    <property type="protein sequence ID" value="NGO08661.1"/>
    <property type="molecule type" value="Genomic_DNA"/>
</dbReference>
<dbReference type="Proteomes" id="UP000472335">
    <property type="component" value="Unassembled WGS sequence"/>
</dbReference>
<reference evidence="3 4" key="1">
    <citation type="submission" date="2020-02" db="EMBL/GenBank/DDBJ databases">
        <title>Whole-genome analyses of novel actinobacteria.</title>
        <authorList>
            <person name="Sahin N."/>
            <person name="Gencbay T."/>
        </authorList>
    </citation>
    <scope>NUCLEOTIDE SEQUENCE [LARGE SCALE GENOMIC DNA]</scope>
    <source>
        <strain evidence="3 4">HC44</strain>
    </source>
</reference>
<evidence type="ECO:0000313" key="3">
    <source>
        <dbReference type="EMBL" id="NGO08661.1"/>
    </source>
</evidence>
<keyword evidence="3" id="KW-0378">Hydrolase</keyword>
<accession>A0A6G4V3W5</accession>
<keyword evidence="4" id="KW-1185">Reference proteome</keyword>
<feature type="region of interest" description="Disordered" evidence="1">
    <location>
        <begin position="45"/>
        <end position="67"/>
    </location>
</feature>
<proteinExistence type="predicted"/>
<dbReference type="GO" id="GO:0008233">
    <property type="term" value="F:peptidase activity"/>
    <property type="evidence" value="ECO:0007669"/>
    <property type="project" value="UniProtKB-KW"/>
</dbReference>
<sequence>MKRSFRTGALLGAALFGLAVLAPAGSAAPALPTPPSSITTAVAPADATAPAKPTGPVHAASPRDKTDFTGTVDVDGCSGSVVRMPDSTAGDRALVMTNAHCYEGAWPVPGEVLVNQPSHRLFNVLGRSGDTAVQLHASKALYVTLTGTDLALYQVRNTYRELERDHGVTALTLSTHMPSRGTDIRVVSASLKEQFTCKIDQLAYRVLESGNATKDVLRYTPACDTGSGTSGSPVLAGGKIVGINNTSNHDGGQCTLDNPCEMARNGTITTHKGIGYATQTYWLTTCMAPGNRLDLNRTGCLLPRPDPRL</sequence>
<gene>
    <name evidence="3" type="ORF">G5C60_13825</name>
</gene>
<keyword evidence="3" id="KW-0645">Protease</keyword>
<dbReference type="SUPFAM" id="SSF50494">
    <property type="entry name" value="Trypsin-like serine proteases"/>
    <property type="match status" value="1"/>
</dbReference>
<organism evidence="3 4">
    <name type="scientific">Streptomyces scabichelini</name>
    <dbReference type="NCBI Taxonomy" id="2711217"/>
    <lineage>
        <taxon>Bacteria</taxon>
        <taxon>Bacillati</taxon>
        <taxon>Actinomycetota</taxon>
        <taxon>Actinomycetes</taxon>
        <taxon>Kitasatosporales</taxon>
        <taxon>Streptomycetaceae</taxon>
        <taxon>Streptomyces</taxon>
    </lineage>
</organism>
<feature type="chain" id="PRO_5039319587" evidence="2">
    <location>
        <begin position="25"/>
        <end position="309"/>
    </location>
</feature>
<keyword evidence="2" id="KW-0732">Signal</keyword>
<evidence type="ECO:0000256" key="1">
    <source>
        <dbReference type="SAM" id="MobiDB-lite"/>
    </source>
</evidence>
<dbReference type="AlphaFoldDB" id="A0A6G4V3W5"/>
<dbReference type="Gene3D" id="2.40.10.10">
    <property type="entry name" value="Trypsin-like serine proteases"/>
    <property type="match status" value="1"/>
</dbReference>
<dbReference type="InterPro" id="IPR009003">
    <property type="entry name" value="Peptidase_S1_PA"/>
</dbReference>
<comment type="caution">
    <text evidence="3">The sequence shown here is derived from an EMBL/GenBank/DDBJ whole genome shotgun (WGS) entry which is preliminary data.</text>
</comment>
<dbReference type="InterPro" id="IPR043504">
    <property type="entry name" value="Peptidase_S1_PA_chymotrypsin"/>
</dbReference>
<feature type="compositionally biased region" description="Low complexity" evidence="1">
    <location>
        <begin position="45"/>
        <end position="56"/>
    </location>
</feature>
<evidence type="ECO:0000256" key="2">
    <source>
        <dbReference type="SAM" id="SignalP"/>
    </source>
</evidence>
<dbReference type="Pfam" id="PF13365">
    <property type="entry name" value="Trypsin_2"/>
    <property type="match status" value="1"/>
</dbReference>
<feature type="signal peptide" evidence="2">
    <location>
        <begin position="1"/>
        <end position="24"/>
    </location>
</feature>
<dbReference type="RefSeq" id="WP_165258626.1">
    <property type="nucleotide sequence ID" value="NZ_JAAKZY010000035.1"/>
</dbReference>
<protein>
    <submittedName>
        <fullName evidence="3">Serine protease</fullName>
    </submittedName>
</protein>
<dbReference type="GO" id="GO:0006508">
    <property type="term" value="P:proteolysis"/>
    <property type="evidence" value="ECO:0007669"/>
    <property type="project" value="UniProtKB-KW"/>
</dbReference>
<name>A0A6G4V3W5_9ACTN</name>